<evidence type="ECO:0000256" key="2">
    <source>
        <dbReference type="ARBA" id="ARBA00012438"/>
    </source>
</evidence>
<evidence type="ECO:0000313" key="7">
    <source>
        <dbReference type="EMBL" id="HEC05646.1"/>
    </source>
</evidence>
<keyword evidence="3" id="KW-0597">Phosphoprotein</keyword>
<dbReference type="AlphaFoldDB" id="A0A831WEK5"/>
<dbReference type="SUPFAM" id="SSF55874">
    <property type="entry name" value="ATPase domain of HSP90 chaperone/DNA topoisomerase II/histidine kinase"/>
    <property type="match status" value="1"/>
</dbReference>
<dbReference type="EMBL" id="DRLF01000090">
    <property type="protein sequence ID" value="HEC05646.1"/>
    <property type="molecule type" value="Genomic_DNA"/>
</dbReference>
<evidence type="ECO:0000256" key="4">
    <source>
        <dbReference type="ARBA" id="ARBA00022679"/>
    </source>
</evidence>
<dbReference type="SMART" id="SM00387">
    <property type="entry name" value="HATPase_c"/>
    <property type="match status" value="1"/>
</dbReference>
<evidence type="ECO:0000256" key="5">
    <source>
        <dbReference type="ARBA" id="ARBA00022777"/>
    </source>
</evidence>
<dbReference type="PANTHER" id="PTHR42878:SF15">
    <property type="entry name" value="BACTERIOPHYTOCHROME"/>
    <property type="match status" value="1"/>
</dbReference>
<dbReference type="Proteomes" id="UP000886339">
    <property type="component" value="Unassembled WGS sequence"/>
</dbReference>
<keyword evidence="4" id="KW-0808">Transferase</keyword>
<dbReference type="InterPro" id="IPR004358">
    <property type="entry name" value="Sig_transdc_His_kin-like_C"/>
</dbReference>
<dbReference type="Gene3D" id="3.30.565.10">
    <property type="entry name" value="Histidine kinase-like ATPase, C-terminal domain"/>
    <property type="match status" value="1"/>
</dbReference>
<feature type="domain" description="Histidine kinase" evidence="6">
    <location>
        <begin position="1"/>
        <end position="192"/>
    </location>
</feature>
<dbReference type="EC" id="2.7.13.3" evidence="2"/>
<dbReference type="InterPro" id="IPR003594">
    <property type="entry name" value="HATPase_dom"/>
</dbReference>
<protein>
    <recommendedName>
        <fullName evidence="2">histidine kinase</fullName>
        <ecNumber evidence="2">2.7.13.3</ecNumber>
    </recommendedName>
</protein>
<comment type="caution">
    <text evidence="7">The sequence shown here is derived from an EMBL/GenBank/DDBJ whole genome shotgun (WGS) entry which is preliminary data.</text>
</comment>
<dbReference type="PRINTS" id="PR00344">
    <property type="entry name" value="BCTRLSENSOR"/>
</dbReference>
<proteinExistence type="predicted"/>
<sequence length="197" mass="22350">DYGNQLDDTAHDYLNRVRNGAQRLGILIDEILQLSRVNRSELVLENVDLAELARSVFEEIREGDTERQVEFVLEDNLQVQGDARLLRLMLENLIGNAWKFTAREEKARISFGRMREDPEILYIQDNGVGFNMNHAGKLFGAFQRLHRLTDFPGTGVGLATVQRIIHRHGGKIWANAEEGVGATFYFTLSKAGQIPIQ</sequence>
<dbReference type="InterPro" id="IPR050351">
    <property type="entry name" value="BphY/WalK/GraS-like"/>
</dbReference>
<dbReference type="InterPro" id="IPR036890">
    <property type="entry name" value="HATPase_C_sf"/>
</dbReference>
<evidence type="ECO:0000256" key="1">
    <source>
        <dbReference type="ARBA" id="ARBA00000085"/>
    </source>
</evidence>
<feature type="non-terminal residue" evidence="7">
    <location>
        <position position="1"/>
    </location>
</feature>
<dbReference type="InterPro" id="IPR005467">
    <property type="entry name" value="His_kinase_dom"/>
</dbReference>
<comment type="catalytic activity">
    <reaction evidence="1">
        <text>ATP + protein L-histidine = ADP + protein N-phospho-L-histidine.</text>
        <dbReference type="EC" id="2.7.13.3"/>
    </reaction>
</comment>
<dbReference type="FunFam" id="3.30.565.10:FF:000006">
    <property type="entry name" value="Sensor histidine kinase WalK"/>
    <property type="match status" value="1"/>
</dbReference>
<dbReference type="GO" id="GO:0000156">
    <property type="term" value="F:phosphorelay response regulator activity"/>
    <property type="evidence" value="ECO:0007669"/>
    <property type="project" value="TreeGrafter"/>
</dbReference>
<name>A0A831WEK5_9GAMM</name>
<dbReference type="PROSITE" id="PS50109">
    <property type="entry name" value="HIS_KIN"/>
    <property type="match status" value="1"/>
</dbReference>
<organism evidence="7">
    <name type="scientific">Thiolapillus brandeum</name>
    <dbReference type="NCBI Taxonomy" id="1076588"/>
    <lineage>
        <taxon>Bacteria</taxon>
        <taxon>Pseudomonadati</taxon>
        <taxon>Pseudomonadota</taxon>
        <taxon>Gammaproteobacteria</taxon>
        <taxon>Chromatiales</taxon>
        <taxon>Sedimenticolaceae</taxon>
        <taxon>Thiolapillus</taxon>
    </lineage>
</organism>
<dbReference type="GO" id="GO:0030295">
    <property type="term" value="F:protein kinase activator activity"/>
    <property type="evidence" value="ECO:0007669"/>
    <property type="project" value="TreeGrafter"/>
</dbReference>
<evidence type="ECO:0000256" key="3">
    <source>
        <dbReference type="ARBA" id="ARBA00022553"/>
    </source>
</evidence>
<dbReference type="Pfam" id="PF02518">
    <property type="entry name" value="HATPase_c"/>
    <property type="match status" value="1"/>
</dbReference>
<dbReference type="GO" id="GO:0007234">
    <property type="term" value="P:osmosensory signaling via phosphorelay pathway"/>
    <property type="evidence" value="ECO:0007669"/>
    <property type="project" value="TreeGrafter"/>
</dbReference>
<reference evidence="7" key="1">
    <citation type="journal article" date="2020" name="mSystems">
        <title>Genome- and Community-Level Interaction Insights into Carbon Utilization and Element Cycling Functions of Hydrothermarchaeota in Hydrothermal Sediment.</title>
        <authorList>
            <person name="Zhou Z."/>
            <person name="Liu Y."/>
            <person name="Xu W."/>
            <person name="Pan J."/>
            <person name="Luo Z.H."/>
            <person name="Li M."/>
        </authorList>
    </citation>
    <scope>NUCLEOTIDE SEQUENCE [LARGE SCALE GENOMIC DNA]</scope>
    <source>
        <strain evidence="7">HyVt-458</strain>
    </source>
</reference>
<gene>
    <name evidence="7" type="ORF">ENJ12_02260</name>
</gene>
<dbReference type="PANTHER" id="PTHR42878">
    <property type="entry name" value="TWO-COMPONENT HISTIDINE KINASE"/>
    <property type="match status" value="1"/>
</dbReference>
<accession>A0A831WEK5</accession>
<evidence type="ECO:0000259" key="6">
    <source>
        <dbReference type="PROSITE" id="PS50109"/>
    </source>
</evidence>
<dbReference type="GO" id="GO:0004673">
    <property type="term" value="F:protein histidine kinase activity"/>
    <property type="evidence" value="ECO:0007669"/>
    <property type="project" value="UniProtKB-EC"/>
</dbReference>
<dbReference type="GO" id="GO:0005886">
    <property type="term" value="C:plasma membrane"/>
    <property type="evidence" value="ECO:0007669"/>
    <property type="project" value="UniProtKB-ARBA"/>
</dbReference>
<keyword evidence="5" id="KW-0418">Kinase</keyword>